<keyword evidence="2" id="KW-0285">Flavoprotein</keyword>
<dbReference type="Gene3D" id="2.40.30.10">
    <property type="entry name" value="Translation factors"/>
    <property type="match status" value="1"/>
</dbReference>
<comment type="caution">
    <text evidence="6">The sequence shown here is derived from an EMBL/GenBank/DDBJ whole genome shotgun (WGS) entry which is preliminary data.</text>
</comment>
<dbReference type="AlphaFoldDB" id="A0A922P5X0"/>
<keyword evidence="7" id="KW-1185">Reference proteome</keyword>
<feature type="domain" description="RsdA/BaiN/AoA(So)-like Rossmann fold-like" evidence="4">
    <location>
        <begin position="6"/>
        <end position="392"/>
    </location>
</feature>
<feature type="domain" description="RsdA/BaiN/AoA(So)-like insert" evidence="5">
    <location>
        <begin position="190"/>
        <end position="339"/>
    </location>
</feature>
<dbReference type="NCBIfam" id="TIGR00275">
    <property type="entry name" value="aminoacetone oxidase family FAD-binding enzyme"/>
    <property type="match status" value="1"/>
</dbReference>
<evidence type="ECO:0000313" key="6">
    <source>
        <dbReference type="EMBL" id="KEQ10790.1"/>
    </source>
</evidence>
<evidence type="ECO:0000256" key="1">
    <source>
        <dbReference type="ARBA" id="ARBA00001974"/>
    </source>
</evidence>
<reference evidence="6 7" key="1">
    <citation type="submission" date="2014-06" db="EMBL/GenBank/DDBJ databases">
        <title>Rhizobium pelagicum/R2-400B4.</title>
        <authorList>
            <person name="Kimes N.E."/>
            <person name="Lopez-Perez M."/>
        </authorList>
    </citation>
    <scope>NUCLEOTIDE SEQUENCE [LARGE SCALE GENOMIC DNA]</scope>
    <source>
        <strain evidence="6 7">R2-400B4</strain>
    </source>
</reference>
<protein>
    <submittedName>
        <fullName evidence="6">Membrane protein</fullName>
    </submittedName>
</protein>
<dbReference type="SUPFAM" id="SSF160996">
    <property type="entry name" value="HI0933 insert domain-like"/>
    <property type="match status" value="1"/>
</dbReference>
<dbReference type="Gene3D" id="1.10.8.260">
    <property type="entry name" value="HI0933 insert domain-like"/>
    <property type="match status" value="1"/>
</dbReference>
<keyword evidence="3" id="KW-0274">FAD</keyword>
<comment type="cofactor">
    <cofactor evidence="1">
        <name>FAD</name>
        <dbReference type="ChEBI" id="CHEBI:57692"/>
    </cofactor>
</comment>
<dbReference type="InterPro" id="IPR023166">
    <property type="entry name" value="BaiN-like_dom_sf"/>
</dbReference>
<dbReference type="RefSeq" id="WP_037161473.1">
    <property type="nucleotide sequence ID" value="NZ_CAJXID010000024.1"/>
</dbReference>
<evidence type="ECO:0000313" key="7">
    <source>
        <dbReference type="Proteomes" id="UP000052167"/>
    </source>
</evidence>
<organism evidence="6 7">
    <name type="scientific">Pseudorhizobium pelagicum</name>
    <dbReference type="NCBI Taxonomy" id="1509405"/>
    <lineage>
        <taxon>Bacteria</taxon>
        <taxon>Pseudomonadati</taxon>
        <taxon>Pseudomonadota</taxon>
        <taxon>Alphaproteobacteria</taxon>
        <taxon>Hyphomicrobiales</taxon>
        <taxon>Rhizobiaceae</taxon>
        <taxon>Rhizobium/Agrobacterium group</taxon>
        <taxon>Pseudorhizobium</taxon>
    </lineage>
</organism>
<dbReference type="SUPFAM" id="SSF51905">
    <property type="entry name" value="FAD/NAD(P)-binding domain"/>
    <property type="match status" value="1"/>
</dbReference>
<dbReference type="Pfam" id="PF03486">
    <property type="entry name" value="HI0933_like"/>
    <property type="match status" value="1"/>
</dbReference>
<evidence type="ECO:0000256" key="3">
    <source>
        <dbReference type="ARBA" id="ARBA00022827"/>
    </source>
</evidence>
<evidence type="ECO:0000256" key="2">
    <source>
        <dbReference type="ARBA" id="ARBA00022630"/>
    </source>
</evidence>
<evidence type="ECO:0000259" key="4">
    <source>
        <dbReference type="Pfam" id="PF03486"/>
    </source>
</evidence>
<dbReference type="Pfam" id="PF22780">
    <property type="entry name" value="HI0933_like_1st"/>
    <property type="match status" value="1"/>
</dbReference>
<dbReference type="Proteomes" id="UP000052167">
    <property type="component" value="Unassembled WGS sequence"/>
</dbReference>
<name>A0A922P5X0_9HYPH</name>
<dbReference type="PANTHER" id="PTHR42887:SF2">
    <property type="entry name" value="OS12G0638800 PROTEIN"/>
    <property type="match status" value="1"/>
</dbReference>
<gene>
    <name evidence="6" type="ORF">GV68_00430</name>
</gene>
<accession>A0A922P5X0</accession>
<evidence type="ECO:0000259" key="5">
    <source>
        <dbReference type="Pfam" id="PF22780"/>
    </source>
</evidence>
<dbReference type="InterPro" id="IPR055178">
    <property type="entry name" value="RsdA/BaiN/AoA(So)-like_dom"/>
</dbReference>
<dbReference type="OrthoDB" id="9773233at2"/>
<sequence length="394" mass="42619">MARKFDAIILGAGAAGMMCAIRAGSRGRRVLLLDHARAPGEKIRISGGGRCNFTNINTTPANYLSANPHFAKSALARYTPRDFLDLVERHGISWHEKTLGQLFCDNSAKDIIRMLLSEMQAAGVTMELQQEILSVEKTPDGYRLNISGGQTVEAPTLVIATGGKSIPKMGATGLAYRIAEQFDLGLVETRPGLVPLTLDPALLEKLAPLSGIAVPAEVRCGKTSFREALLFTHRGLSGPAILQISSYWREGDGITLKIEPDLDILAMLKAARRQNGRQAPQTALGEILPKRLAQLLAEKANTAVPLAEMPDRALEALCQEIQAWQIVPAGSEGYRTAEVTLGGIDTRELDSRTMEARRVPGLHFIGECVDVTGWLGGYNFQWAWASGHVCGEAI</sequence>
<dbReference type="PRINTS" id="PR00411">
    <property type="entry name" value="PNDRDTASEI"/>
</dbReference>
<dbReference type="EMBL" id="JOKJ01000001">
    <property type="protein sequence ID" value="KEQ10790.1"/>
    <property type="molecule type" value="Genomic_DNA"/>
</dbReference>
<dbReference type="InterPro" id="IPR004792">
    <property type="entry name" value="BaiN-like"/>
</dbReference>
<dbReference type="Gene3D" id="3.50.50.60">
    <property type="entry name" value="FAD/NAD(P)-binding domain"/>
    <property type="match status" value="1"/>
</dbReference>
<proteinExistence type="predicted"/>
<dbReference type="InterPro" id="IPR057661">
    <property type="entry name" value="RsdA/BaiN/AoA(So)_Rossmann"/>
</dbReference>
<dbReference type="InterPro" id="IPR036188">
    <property type="entry name" value="FAD/NAD-bd_sf"/>
</dbReference>
<dbReference type="PANTHER" id="PTHR42887">
    <property type="entry name" value="OS12G0638800 PROTEIN"/>
    <property type="match status" value="1"/>
</dbReference>